<protein>
    <submittedName>
        <fullName evidence="7">Chorion peroxidase</fullName>
    </submittedName>
</protein>
<evidence type="ECO:0000256" key="4">
    <source>
        <dbReference type="ARBA" id="ARBA00023180"/>
    </source>
</evidence>
<dbReference type="CDD" id="cd09823">
    <property type="entry name" value="peroxinectin_like"/>
    <property type="match status" value="1"/>
</dbReference>
<dbReference type="InterPro" id="IPR010255">
    <property type="entry name" value="Haem_peroxidase_sf"/>
</dbReference>
<dbReference type="PANTHER" id="PTHR11475">
    <property type="entry name" value="OXIDASE/PEROXIDASE"/>
    <property type="match status" value="1"/>
</dbReference>
<dbReference type="RefSeq" id="XP_052739759.1">
    <property type="nucleotide sequence ID" value="XM_052883799.1"/>
</dbReference>
<evidence type="ECO:0000256" key="5">
    <source>
        <dbReference type="SAM" id="SignalP"/>
    </source>
</evidence>
<keyword evidence="6" id="KW-1185">Reference proteome</keyword>
<dbReference type="Proteomes" id="UP001652582">
    <property type="component" value="Chromosome 10"/>
</dbReference>
<accession>A0ABM3LKZ9</accession>
<evidence type="ECO:0000256" key="1">
    <source>
        <dbReference type="ARBA" id="ARBA00004613"/>
    </source>
</evidence>
<dbReference type="PRINTS" id="PR00457">
    <property type="entry name" value="ANPEROXIDASE"/>
</dbReference>
<name>A0ABM3LKZ9_BICAN</name>
<keyword evidence="3 7" id="KW-0575">Peroxidase</keyword>
<keyword evidence="3 7" id="KW-0560">Oxidoreductase</keyword>
<dbReference type="InterPro" id="IPR037120">
    <property type="entry name" value="Haem_peroxidase_sf_animal"/>
</dbReference>
<dbReference type="Gene3D" id="1.10.640.10">
    <property type="entry name" value="Haem peroxidase domain superfamily, animal type"/>
    <property type="match status" value="1"/>
</dbReference>
<dbReference type="GO" id="GO:0004601">
    <property type="term" value="F:peroxidase activity"/>
    <property type="evidence" value="ECO:0007669"/>
    <property type="project" value="UniProtKB-KW"/>
</dbReference>
<feature type="signal peptide" evidence="5">
    <location>
        <begin position="1"/>
        <end position="28"/>
    </location>
</feature>
<gene>
    <name evidence="7" type="primary">LOC112047910</name>
</gene>
<dbReference type="SUPFAM" id="SSF48113">
    <property type="entry name" value="Heme-dependent peroxidases"/>
    <property type="match status" value="1"/>
</dbReference>
<evidence type="ECO:0000313" key="6">
    <source>
        <dbReference type="Proteomes" id="UP001652582"/>
    </source>
</evidence>
<keyword evidence="5" id="KW-0732">Signal</keyword>
<keyword evidence="4" id="KW-0325">Glycoprotein</keyword>
<proteinExistence type="predicted"/>
<evidence type="ECO:0000256" key="3">
    <source>
        <dbReference type="ARBA" id="ARBA00022559"/>
    </source>
</evidence>
<dbReference type="GeneID" id="112047910"/>
<reference evidence="7" key="1">
    <citation type="submission" date="2025-08" db="UniProtKB">
        <authorList>
            <consortium name="RefSeq"/>
        </authorList>
    </citation>
    <scope>IDENTIFICATION</scope>
</reference>
<evidence type="ECO:0000256" key="2">
    <source>
        <dbReference type="ARBA" id="ARBA00022525"/>
    </source>
</evidence>
<sequence length="788" mass="87220">MTLMKLVISFVKFNFIFIALSCIRSIVSEPYGTSLGGHYGVNDLNEHVHSTEAPCDVCPRHGVCVPPVQCPAHVRPGARNPRCHLETQIGVCCFTGVSHAGKYWHRKRSNRASINVEDVKAAHNQSRRKLQMWLLRAEGLQKEPYAVVNVTSPSYGHHLSLVTYDERAQRLGRGALLNLFAAQELKSRQALTDDELALRFTDHTDGPYCPPNPPCPEVPSKYRSVDGNCNNKDNPSWGGTHTGYGRLLAPSYSDGVWAIRISASGEPLPSARAVSTALILDGNHPSSNHNLLFMQFGQFVAHDISTGVVYTLANGKPISCCDGNGEAVLPPEMQHWACAPIVLDEDDVFYGQFKQRCINFVRTQLAPDFDCSVGYATQMNGASHYPDLSHLYGSSVEKMSQLRAPGGLLAVFNDYGRELPPLTHRKECLNVHDGAACFESGDNHGNQVISLTVLHTIWTREHNKIARALSALNPGWDEDTVFMETRRIVLAEFQHIIYNEWLPLLLGSKIMQMYGLTPSAGYALAYDPETNPSLSGEFATAAMRFGHSVVDSQLTVLSRQRKGVYESISLPEVMFQPSRLRIKPFLDRLLLGLMWRPMQSVDPFVTEALSRYMFHGGNPYGLDLAAINVQRGRDYGIRSYNDYRKLVGLQPLADFHQLAPSAARRLSSVYASPDDIDLWVGGLLEEPVEGGIIGTTFANIIADQFTKLKRGDRYYYEYGPDVNPGAFTPSQLAEIKKVTLSRILCDNSDGIEISAASPNAFFRSVPGNEPVPCDSPLIAAMDLSKFKE</sequence>
<evidence type="ECO:0000313" key="7">
    <source>
        <dbReference type="RefSeq" id="XP_052739759.1"/>
    </source>
</evidence>
<keyword evidence="2" id="KW-0964">Secreted</keyword>
<dbReference type="PANTHER" id="PTHR11475:SF4">
    <property type="entry name" value="CHORION PEROXIDASE"/>
    <property type="match status" value="1"/>
</dbReference>
<organism evidence="6 7">
    <name type="scientific">Bicyclus anynana</name>
    <name type="common">Squinting bush brown butterfly</name>
    <dbReference type="NCBI Taxonomy" id="110368"/>
    <lineage>
        <taxon>Eukaryota</taxon>
        <taxon>Metazoa</taxon>
        <taxon>Ecdysozoa</taxon>
        <taxon>Arthropoda</taxon>
        <taxon>Hexapoda</taxon>
        <taxon>Insecta</taxon>
        <taxon>Pterygota</taxon>
        <taxon>Neoptera</taxon>
        <taxon>Endopterygota</taxon>
        <taxon>Lepidoptera</taxon>
        <taxon>Glossata</taxon>
        <taxon>Ditrysia</taxon>
        <taxon>Papilionoidea</taxon>
        <taxon>Nymphalidae</taxon>
        <taxon>Satyrinae</taxon>
        <taxon>Satyrini</taxon>
        <taxon>Mycalesina</taxon>
        <taxon>Bicyclus</taxon>
    </lineage>
</organism>
<dbReference type="Pfam" id="PF03098">
    <property type="entry name" value="An_peroxidase"/>
    <property type="match status" value="1"/>
</dbReference>
<dbReference type="PROSITE" id="PS50292">
    <property type="entry name" value="PEROXIDASE_3"/>
    <property type="match status" value="1"/>
</dbReference>
<dbReference type="InterPro" id="IPR019791">
    <property type="entry name" value="Haem_peroxidase_animal"/>
</dbReference>
<comment type="subcellular location">
    <subcellularLocation>
        <location evidence="1">Secreted</location>
    </subcellularLocation>
</comment>
<feature type="chain" id="PRO_5046886471" evidence="5">
    <location>
        <begin position="29"/>
        <end position="788"/>
    </location>
</feature>